<dbReference type="PROSITE" id="PS51257">
    <property type="entry name" value="PROKAR_LIPOPROTEIN"/>
    <property type="match status" value="1"/>
</dbReference>
<evidence type="ECO:0000256" key="1">
    <source>
        <dbReference type="ARBA" id="ARBA00022729"/>
    </source>
</evidence>
<sequence>MKRKLLYALLFSSIVIVTGCGGGGGGGTSPGGSPYPSGNPYLRTEVPYSAPVLAAVVAPFAAITNRSPVYETYTANIDNSGGDNLIIAGRDTQPSTPSTWVNSKISMLGWSNGQLVDKTAQWFTGGSNIILGTDPTLQFADFFHSGRTDMFVAPSTDMNLYGPAYLYQNTGSTFNRITIPLNNVWGHGATIADLDNDGYTDFAITDYGRNFTVGINNRVDNFRTYVQAPVAGNYLDSSSSVAVGDFLQNGTKQLVFTDTQCSYGPCTSAATKMFSYTLNNADLTIQLNYLSTLPTPRFELPKWASYNFGISHNVLAVTYDFVGNGIPSLIIFSAPSSNNLPNAKFSEIQFLKNDGRGNFTDVTDTTLVGYNTNTYTTYNPKFVDLNSDGLTDILVSGFDYSGANNSTQFLLRSRDGKYVAAYQNIMTDFLTQVNSIQGTANANNTVNVVRGAGGKLFLVSTASYLSNGNRQLGVYLSDLGAGNVTTAQTAVNLIKQAWPYMTDVQANLTLAKTSPTYMTDAGSAMLLDPDAWLKPIGSLSLSNPSRIGSMMPITGYISGIQLDNTNAVAMDSMGRGFNVNLRSMNSNGLNAFGYNTEHIDQYELTSHAEYLINGNTVTLNNMRIGAEGRNAGNTWSGKDEGPGMLTKPTQYTVGIPEIYRNGNISYGAQYTSLNTHPFLAFGGAWGNVTNSGVLDNVVSYRKNGFSASASLMYVTTNIQPGLVTKVSDITGGWAETGYRYTEDKLGDIGLYMGVKPVVFSGQVETKMPTSIDNNGNTVYTKQNYGINNAVTPYVRALYTNMIDKKTMYRLSGTALSNGQYRVMNEMRFFFD</sequence>
<dbReference type="Pfam" id="PF13517">
    <property type="entry name" value="FG-GAP_3"/>
    <property type="match status" value="1"/>
</dbReference>
<gene>
    <name evidence="2" type="ORF">UFOVP112_40</name>
</gene>
<keyword evidence="1" id="KW-0732">Signal</keyword>
<proteinExistence type="predicted"/>
<accession>A0A6J5L9S5</accession>
<dbReference type="EMBL" id="LR796233">
    <property type="protein sequence ID" value="CAB4128569.1"/>
    <property type="molecule type" value="Genomic_DNA"/>
</dbReference>
<organism evidence="2">
    <name type="scientific">uncultured Caudovirales phage</name>
    <dbReference type="NCBI Taxonomy" id="2100421"/>
    <lineage>
        <taxon>Viruses</taxon>
        <taxon>Duplodnaviria</taxon>
        <taxon>Heunggongvirae</taxon>
        <taxon>Uroviricota</taxon>
        <taxon>Caudoviricetes</taxon>
        <taxon>Peduoviridae</taxon>
        <taxon>Maltschvirus</taxon>
        <taxon>Maltschvirus maltsch</taxon>
    </lineage>
</organism>
<evidence type="ECO:0000313" key="2">
    <source>
        <dbReference type="EMBL" id="CAB4128569.1"/>
    </source>
</evidence>
<protein>
    <submittedName>
        <fullName evidence="2">Repeat domain in Vibrio, Colwellia, Bradyrhizobium and Shewanella</fullName>
    </submittedName>
</protein>
<dbReference type="InterPro" id="IPR013517">
    <property type="entry name" value="FG-GAP"/>
</dbReference>
<reference evidence="2" key="1">
    <citation type="submission" date="2020-04" db="EMBL/GenBank/DDBJ databases">
        <authorList>
            <person name="Chiriac C."/>
            <person name="Salcher M."/>
            <person name="Ghai R."/>
            <person name="Kavagutti S V."/>
        </authorList>
    </citation>
    <scope>NUCLEOTIDE SEQUENCE</scope>
</reference>
<dbReference type="SUPFAM" id="SSF69318">
    <property type="entry name" value="Integrin alpha N-terminal domain"/>
    <property type="match status" value="1"/>
</dbReference>
<dbReference type="Gene3D" id="2.130.10.130">
    <property type="entry name" value="Integrin alpha, N-terminal"/>
    <property type="match status" value="1"/>
</dbReference>
<name>A0A6J5L9S5_9CAUD</name>
<dbReference type="InterPro" id="IPR028994">
    <property type="entry name" value="Integrin_alpha_N"/>
</dbReference>